<keyword evidence="3" id="KW-0378">Hydrolase</keyword>
<organism evidence="3 4">
    <name type="scientific">Leptospira ognonensis</name>
    <dbReference type="NCBI Taxonomy" id="2484945"/>
    <lineage>
        <taxon>Bacteria</taxon>
        <taxon>Pseudomonadati</taxon>
        <taxon>Spirochaetota</taxon>
        <taxon>Spirochaetia</taxon>
        <taxon>Leptospirales</taxon>
        <taxon>Leptospiraceae</taxon>
        <taxon>Leptospira</taxon>
    </lineage>
</organism>
<feature type="domain" description="Amidohydrolase-related" evidence="2">
    <location>
        <begin position="42"/>
        <end position="304"/>
    </location>
</feature>
<dbReference type="Proteomes" id="UP000297693">
    <property type="component" value="Unassembled WGS sequence"/>
</dbReference>
<dbReference type="Gene3D" id="3.20.20.140">
    <property type="entry name" value="Metal-dependent hydrolases"/>
    <property type="match status" value="1"/>
</dbReference>
<evidence type="ECO:0000256" key="1">
    <source>
        <dbReference type="ARBA" id="ARBA00023239"/>
    </source>
</evidence>
<name>A0A4R9JT51_9LEPT</name>
<keyword evidence="1" id="KW-0456">Lyase</keyword>
<dbReference type="GO" id="GO:0019748">
    <property type="term" value="P:secondary metabolic process"/>
    <property type="evidence" value="ECO:0007669"/>
    <property type="project" value="TreeGrafter"/>
</dbReference>
<dbReference type="PANTHER" id="PTHR21240">
    <property type="entry name" value="2-AMINO-3-CARBOXYLMUCONATE-6-SEMIALDEHYDE DECARBOXYLASE"/>
    <property type="match status" value="1"/>
</dbReference>
<dbReference type="OrthoDB" id="9771932at2"/>
<dbReference type="RefSeq" id="WP_135625542.1">
    <property type="nucleotide sequence ID" value="NZ_RQGD01000047.1"/>
</dbReference>
<dbReference type="PANTHER" id="PTHR21240:SF28">
    <property type="entry name" value="ISO-OROTATE DECARBOXYLASE (EUROFUNG)"/>
    <property type="match status" value="1"/>
</dbReference>
<gene>
    <name evidence="3" type="ORF">EHQ58_18305</name>
</gene>
<dbReference type="EMBL" id="RQGD01000047">
    <property type="protein sequence ID" value="TGL55902.1"/>
    <property type="molecule type" value="Genomic_DNA"/>
</dbReference>
<dbReference type="CDD" id="cd01292">
    <property type="entry name" value="metallo-dependent_hydrolases"/>
    <property type="match status" value="1"/>
</dbReference>
<protein>
    <submittedName>
        <fullName evidence="3">Amidohydrolase</fullName>
    </submittedName>
</protein>
<dbReference type="GO" id="GO:0016831">
    <property type="term" value="F:carboxy-lyase activity"/>
    <property type="evidence" value="ECO:0007669"/>
    <property type="project" value="InterPro"/>
</dbReference>
<dbReference type="InterPro" id="IPR032466">
    <property type="entry name" value="Metal_Hydrolase"/>
</dbReference>
<proteinExistence type="predicted"/>
<comment type="caution">
    <text evidence="3">The sequence shown here is derived from an EMBL/GenBank/DDBJ whole genome shotgun (WGS) entry which is preliminary data.</text>
</comment>
<dbReference type="SUPFAM" id="SSF51556">
    <property type="entry name" value="Metallo-dependent hydrolases"/>
    <property type="match status" value="1"/>
</dbReference>
<dbReference type="GO" id="GO:0005737">
    <property type="term" value="C:cytoplasm"/>
    <property type="evidence" value="ECO:0007669"/>
    <property type="project" value="TreeGrafter"/>
</dbReference>
<dbReference type="InterPro" id="IPR032465">
    <property type="entry name" value="ACMSD"/>
</dbReference>
<reference evidence="3" key="1">
    <citation type="journal article" date="2019" name="PLoS Negl. Trop. Dis.">
        <title>Revisiting the worldwide diversity of Leptospira species in the environment.</title>
        <authorList>
            <person name="Vincent A.T."/>
            <person name="Schiettekatte O."/>
            <person name="Bourhy P."/>
            <person name="Veyrier F.J."/>
            <person name="Picardeau M."/>
        </authorList>
    </citation>
    <scope>NUCLEOTIDE SEQUENCE [LARGE SCALE GENOMIC DNA]</scope>
    <source>
        <strain evidence="3">201702476</strain>
    </source>
</reference>
<evidence type="ECO:0000313" key="3">
    <source>
        <dbReference type="EMBL" id="TGL55902.1"/>
    </source>
</evidence>
<evidence type="ECO:0000259" key="2">
    <source>
        <dbReference type="Pfam" id="PF04909"/>
    </source>
</evidence>
<keyword evidence="4" id="KW-1185">Reference proteome</keyword>
<dbReference type="AlphaFoldDB" id="A0A4R9JT51"/>
<dbReference type="GO" id="GO:0016787">
    <property type="term" value="F:hydrolase activity"/>
    <property type="evidence" value="ECO:0007669"/>
    <property type="project" value="UniProtKB-KW"/>
</dbReference>
<sequence>MTDSRFQSPFAWKTPGEFPPILDEEVPPHIPLLEKYKIPYIVDIHTHIFPEHVMKLIWRWFDSVNWAIAYRQDALERMAALKRNKVLQYTTLNYAHKPGMASWLNDWTFENFSRWEGSIPFGTFFPEPEAFDYVRKAVEEYQFKGFKLHCEVGRYDLNAKEFAPTFEYLEKNLIPIVIHTGNAPKKGKFTGIAFFKDLMQRYPKLKVIVAHMGADEILEYTKLLSRYENLSLDTTMVFVDFLATGMETEQAVPLLEIHQDQIYFGSDFPNIPYNLSHPILNLLNLPITDSAKRKILYENGKRLLAD</sequence>
<dbReference type="Pfam" id="PF04909">
    <property type="entry name" value="Amidohydro_2"/>
    <property type="match status" value="1"/>
</dbReference>
<accession>A0A4R9JT51</accession>
<evidence type="ECO:0000313" key="4">
    <source>
        <dbReference type="Proteomes" id="UP000297693"/>
    </source>
</evidence>
<dbReference type="InterPro" id="IPR006680">
    <property type="entry name" value="Amidohydro-rel"/>
</dbReference>